<name>B1I5P3_DESAP</name>
<reference evidence="1 2" key="2">
    <citation type="journal article" date="2008" name="Science">
        <title>Environmental genomics reveals a single-species ecosystem deep within Earth.</title>
        <authorList>
            <person name="Chivian D."/>
            <person name="Brodie E.L."/>
            <person name="Alm E.J."/>
            <person name="Culley D.E."/>
            <person name="Dehal P.S."/>
            <person name="Desantis T.Z."/>
            <person name="Gihring T.M."/>
            <person name="Lapidus A."/>
            <person name="Lin L.H."/>
            <person name="Lowry S.R."/>
            <person name="Moser D.P."/>
            <person name="Richardson P.M."/>
            <person name="Southam G."/>
            <person name="Wanger G."/>
            <person name="Pratt L.M."/>
            <person name="Andersen G.L."/>
            <person name="Hazen T.C."/>
            <person name="Brockman F.J."/>
            <person name="Arkin A.P."/>
            <person name="Onstott T.C."/>
        </authorList>
    </citation>
    <scope>NUCLEOTIDE SEQUENCE [LARGE SCALE GENOMIC DNA]</scope>
    <source>
        <strain evidence="1 2">MP104C</strain>
    </source>
</reference>
<dbReference type="EMBL" id="CP000860">
    <property type="protein sequence ID" value="ACA60312.1"/>
    <property type="molecule type" value="Genomic_DNA"/>
</dbReference>
<gene>
    <name evidence="1" type="ordered locus">Daud_1816</name>
</gene>
<organism evidence="1 2">
    <name type="scientific">Desulforudis audaxviator (strain MP104C)</name>
    <dbReference type="NCBI Taxonomy" id="477974"/>
    <lineage>
        <taxon>Bacteria</taxon>
        <taxon>Bacillati</taxon>
        <taxon>Bacillota</taxon>
        <taxon>Clostridia</taxon>
        <taxon>Thermoanaerobacterales</taxon>
        <taxon>Candidatus Desulforudaceae</taxon>
        <taxon>Candidatus Desulforudis</taxon>
    </lineage>
</organism>
<dbReference type="STRING" id="477974.Daud_1816"/>
<accession>B1I5P3</accession>
<keyword evidence="2" id="KW-1185">Reference proteome</keyword>
<reference evidence="2" key="1">
    <citation type="submission" date="2007-10" db="EMBL/GenBank/DDBJ databases">
        <title>Complete sequence of chromosome of Desulforudis audaxviator MP104C.</title>
        <authorList>
            <person name="Copeland A."/>
            <person name="Lucas S."/>
            <person name="Lapidus A."/>
            <person name="Barry K."/>
            <person name="Glavina del Rio T."/>
            <person name="Dalin E."/>
            <person name="Tice H."/>
            <person name="Bruce D."/>
            <person name="Pitluck S."/>
            <person name="Lowry S.R."/>
            <person name="Larimer F."/>
            <person name="Land M.L."/>
            <person name="Hauser L."/>
            <person name="Kyrpides N."/>
            <person name="Ivanova N.N."/>
            <person name="Richardson P."/>
        </authorList>
    </citation>
    <scope>NUCLEOTIDE SEQUENCE [LARGE SCALE GENOMIC DNA]</scope>
    <source>
        <strain evidence="2">MP104C</strain>
    </source>
</reference>
<dbReference type="eggNOG" id="ENOG5032RFU">
    <property type="taxonomic scope" value="Bacteria"/>
</dbReference>
<sequence length="514" mass="58223">MAQKRAPSGQFKNPQKQVNIIQVQLDLRHSTGNFWIDNGLVYLVNELGQGTYPVDNILALVQERLLQKTGNVGQYFDEVTGELKNYDKVTWVYPTGFFIKVVDAPPKKKVNGKEYPLSPPHPRLEFLFSKTKKQCNICGAQASATDAKMWMFPFIVAPDKFGSFYSRGKRGINLCPRCAVAGTAGYLTWLWVAQGRTALHFFLFHSDLAEISRLQKEVIQPLALSGSRGGNIVLPFYGPYLHETTMALLLKLFAHVQSSDQIPEEGRMLLASLLGADETLPPAPLTLYAITGNPGQAFNMQLFREFSRLHALYRLYQDWLEVVPAENPQQTLINVFRQFQVREGNQYNTLWREKISWAVLEFDDPLPSVEAFLFEARAKEKNLPPLFQGTEAVLSYYAKEVLHVDENLLKVLKGFGYTLGTEAQKSNEMGLLYALRNAKNLEEFLRVLNDIQFRLEITVPERLVEIGQGERIAGSPWLRVKTLLSIYAMNSYLRAARGSRTEEGGNVYEQPATE</sequence>
<dbReference type="AlphaFoldDB" id="B1I5P3"/>
<dbReference type="OrthoDB" id="9762920at2"/>
<dbReference type="KEGG" id="dau:Daud_1816"/>
<dbReference type="HOGENOM" id="CLU_549654_0_0_9"/>
<evidence type="ECO:0000313" key="1">
    <source>
        <dbReference type="EMBL" id="ACA60312.1"/>
    </source>
</evidence>
<evidence type="ECO:0000313" key="2">
    <source>
        <dbReference type="Proteomes" id="UP000008544"/>
    </source>
</evidence>
<protein>
    <submittedName>
        <fullName evidence="1">Uncharacterized protein</fullName>
    </submittedName>
</protein>
<dbReference type="RefSeq" id="WP_012302888.1">
    <property type="nucleotide sequence ID" value="NC_010424.1"/>
</dbReference>
<dbReference type="Proteomes" id="UP000008544">
    <property type="component" value="Chromosome"/>
</dbReference>
<proteinExistence type="predicted"/>